<proteinExistence type="inferred from homology"/>
<dbReference type="AlphaFoldDB" id="R8AWZ4"/>
<dbReference type="InterPro" id="IPR000322">
    <property type="entry name" value="Glyco_hydro_31_TIM"/>
</dbReference>
<evidence type="ECO:0000259" key="3">
    <source>
        <dbReference type="Pfam" id="PF01055"/>
    </source>
</evidence>
<dbReference type="Proteomes" id="UP000016540">
    <property type="component" value="Unassembled WGS sequence"/>
</dbReference>
<dbReference type="Pfam" id="PF01055">
    <property type="entry name" value="Glyco_hydro_31_2nd"/>
    <property type="match status" value="1"/>
</dbReference>
<dbReference type="GO" id="GO:0005975">
    <property type="term" value="P:carbohydrate metabolic process"/>
    <property type="evidence" value="ECO:0007669"/>
    <property type="project" value="InterPro"/>
</dbReference>
<dbReference type="EMBL" id="ASAD01000021">
    <property type="protein sequence ID" value="EON90868.1"/>
    <property type="molecule type" value="Genomic_DNA"/>
</dbReference>
<name>R8AWZ4_9GAMM</name>
<comment type="similarity">
    <text evidence="1 2">Belongs to the glycosyl hydrolase 31 family.</text>
</comment>
<dbReference type="Gene3D" id="2.60.40.1180">
    <property type="entry name" value="Golgi alpha-mannosidase II"/>
    <property type="match status" value="1"/>
</dbReference>
<dbReference type="PANTHER" id="PTHR46959:SF2">
    <property type="entry name" value="SULFOQUINOVOSIDASE"/>
    <property type="match status" value="1"/>
</dbReference>
<evidence type="ECO:0000256" key="1">
    <source>
        <dbReference type="ARBA" id="ARBA00007806"/>
    </source>
</evidence>
<dbReference type="HOGENOM" id="CLU_376345_0_0_6"/>
<gene>
    <name evidence="5" type="ORF">MARLIPOL_15854</name>
</gene>
<dbReference type="InterPro" id="IPR017853">
    <property type="entry name" value="GH"/>
</dbReference>
<sequence>MQPTNVRINTDDEVMTLQTDYGRVDIEREPLAMHFYDEAGNKVLRSMSQEPPAPLLSRVPLPTRLLGGWSQVMPQAPALYAPFTFMVGAPVNLQFPATFWVGNMLASTSTGIEYRLTDIEEVTVADNQLSLRVGTSDPSGRTARVTVSADENSSFKVSVRIDRILQEVPLVSASFDAAPDEAFRGFGGRRNKIDQRNEAFLSWAEEFSQTPEQLEPLIGNNFGDAYQFPTGPQGAYYIQSLFISDQGYGFLLDRDELSHWRMASDRDDAWRVEVAGGELDFLVVPGDAKQAVSQLSGINGRHRVPPRWSLGPMLSETIQEFTDTPENYTAKVMESLDQIDQLELPITAFAFEGWVGTKETGAFDDIIQRLRAQDIKPVTYYRAFVGQTEDELEEPEVYSEAVSRGYVAQNVLGLPYTFGSPLMGGVAALIDFTNPEAFEWWKARIKKGLAEGSEGFMQDFGEQVQVDMVFHDGSSGIAMHNRNAALFHQATREAFDEFVAENPSREPWFFVRFGNSGRRGSAHYESASWPGDNTADWSRASGLGSVIPDMLNRSVGGAYGFVTEIGGYIDALGSINSELLIRWANHASLMPVFRQHGGPVNGTPMPWRFDDPEVVEQYRAAMQRHIAAQPLIYRLWKAALKTGIPITRPLWLEFPDDPEAGRQDQQFMLGSDVLVAPVVSPGTDGREVYFPSGCWRHPETSETVHGPQTKFILAAIDELPYFFRCGTKPFPVPNNGF</sequence>
<feature type="domain" description="Glycosyl hydrolase family 31 C-terminal" evidence="4">
    <location>
        <begin position="643"/>
        <end position="727"/>
    </location>
</feature>
<keyword evidence="2" id="KW-0326">Glycosidase</keyword>
<dbReference type="SUPFAM" id="SSF51011">
    <property type="entry name" value="Glycosyl hydrolase domain"/>
    <property type="match status" value="1"/>
</dbReference>
<dbReference type="InterPro" id="IPR048395">
    <property type="entry name" value="Glyco_hydro_31_C"/>
</dbReference>
<dbReference type="eggNOG" id="COG1501">
    <property type="taxonomic scope" value="Bacteria"/>
</dbReference>
<dbReference type="GO" id="GO:0030246">
    <property type="term" value="F:carbohydrate binding"/>
    <property type="evidence" value="ECO:0007669"/>
    <property type="project" value="InterPro"/>
</dbReference>
<dbReference type="InterPro" id="IPR052990">
    <property type="entry name" value="Sulfoquinovosidase_GH31"/>
</dbReference>
<evidence type="ECO:0000259" key="4">
    <source>
        <dbReference type="Pfam" id="PF21365"/>
    </source>
</evidence>
<dbReference type="SUPFAM" id="SSF51445">
    <property type="entry name" value="(Trans)glycosidases"/>
    <property type="match status" value="1"/>
</dbReference>
<dbReference type="InterPro" id="IPR013780">
    <property type="entry name" value="Glyco_hydro_b"/>
</dbReference>
<dbReference type="SUPFAM" id="SSF74650">
    <property type="entry name" value="Galactose mutarotase-like"/>
    <property type="match status" value="1"/>
</dbReference>
<protein>
    <submittedName>
        <fullName evidence="5">Glycoside hydrolase family protein</fullName>
    </submittedName>
</protein>
<accession>R8AWZ4</accession>
<dbReference type="GO" id="GO:0004553">
    <property type="term" value="F:hydrolase activity, hydrolyzing O-glycosyl compounds"/>
    <property type="evidence" value="ECO:0007669"/>
    <property type="project" value="InterPro"/>
</dbReference>
<feature type="domain" description="Glycoside hydrolase family 31 TIM barrel" evidence="3">
    <location>
        <begin position="304"/>
        <end position="634"/>
    </location>
</feature>
<comment type="caution">
    <text evidence="5">The sequence shown here is derived from an EMBL/GenBank/DDBJ whole genome shotgun (WGS) entry which is preliminary data.</text>
</comment>
<dbReference type="PATRIC" id="fig|1318628.3.peg.3168"/>
<dbReference type="InterPro" id="IPR011013">
    <property type="entry name" value="Gal_mutarotase_sf_dom"/>
</dbReference>
<dbReference type="Gene3D" id="2.60.40.1760">
    <property type="entry name" value="glycosyl hydrolase (family 31)"/>
    <property type="match status" value="1"/>
</dbReference>
<evidence type="ECO:0000313" key="5">
    <source>
        <dbReference type="EMBL" id="EON90868.1"/>
    </source>
</evidence>
<reference evidence="5 6" key="1">
    <citation type="journal article" date="2013" name="Genome Announc.">
        <title>Draft Genome Sequence of the Moderately Halophilic Bacterium Marinobacter lipolyticus Strain SM19.</title>
        <authorList>
            <person name="Papke R.T."/>
            <person name="de la Haba R.R."/>
            <person name="Infante-Dominguez C."/>
            <person name="Perez D."/>
            <person name="Sanchez-Porro C."/>
            <person name="Lapierre P."/>
            <person name="Ventosa A."/>
        </authorList>
    </citation>
    <scope>NUCLEOTIDE SEQUENCE [LARGE SCALE GENOMIC DNA]</scope>
    <source>
        <strain evidence="5 6">SM19</strain>
    </source>
</reference>
<dbReference type="STRING" id="1318628.MARLIPOL_15854"/>
<dbReference type="Pfam" id="PF21365">
    <property type="entry name" value="Glyco_hydro_31_3rd"/>
    <property type="match status" value="1"/>
</dbReference>
<evidence type="ECO:0000256" key="2">
    <source>
        <dbReference type="RuleBase" id="RU361185"/>
    </source>
</evidence>
<dbReference type="PANTHER" id="PTHR46959">
    <property type="entry name" value="SULFOQUINOVOSIDASE"/>
    <property type="match status" value="1"/>
</dbReference>
<keyword evidence="2 5" id="KW-0378">Hydrolase</keyword>
<dbReference type="CDD" id="cd14752">
    <property type="entry name" value="GH31_N"/>
    <property type="match status" value="1"/>
</dbReference>
<keyword evidence="6" id="KW-1185">Reference proteome</keyword>
<dbReference type="Gene3D" id="3.20.20.80">
    <property type="entry name" value="Glycosidases"/>
    <property type="match status" value="1"/>
</dbReference>
<organism evidence="5 6">
    <name type="scientific">Marinobacter lipolyticus SM19</name>
    <dbReference type="NCBI Taxonomy" id="1318628"/>
    <lineage>
        <taxon>Bacteria</taxon>
        <taxon>Pseudomonadati</taxon>
        <taxon>Pseudomonadota</taxon>
        <taxon>Gammaproteobacteria</taxon>
        <taxon>Pseudomonadales</taxon>
        <taxon>Marinobacteraceae</taxon>
        <taxon>Marinobacter</taxon>
    </lineage>
</organism>
<evidence type="ECO:0000313" key="6">
    <source>
        <dbReference type="Proteomes" id="UP000016540"/>
    </source>
</evidence>